<accession>A0AA86I3F9</accession>
<dbReference type="Proteomes" id="UP000253834">
    <property type="component" value="Chromosome"/>
</dbReference>
<dbReference type="RefSeq" id="WP_114894954.1">
    <property type="nucleotide sequence ID" value="NZ_CP022674.1"/>
</dbReference>
<dbReference type="EMBL" id="CP022674">
    <property type="protein sequence ID" value="AXI28726.1"/>
    <property type="molecule type" value="Genomic_DNA"/>
</dbReference>
<evidence type="ECO:0000313" key="2">
    <source>
        <dbReference type="Proteomes" id="UP000253834"/>
    </source>
</evidence>
<gene>
    <name evidence="1" type="ORF">CIB87_06785</name>
</gene>
<dbReference type="AlphaFoldDB" id="A0AA86I3F9"/>
<organism evidence="1 2">
    <name type="scientific">Priestia megaterium</name>
    <name type="common">Bacillus megaterium</name>
    <dbReference type="NCBI Taxonomy" id="1404"/>
    <lineage>
        <taxon>Bacteria</taxon>
        <taxon>Bacillati</taxon>
        <taxon>Bacillota</taxon>
        <taxon>Bacilli</taxon>
        <taxon>Bacillales</taxon>
        <taxon>Bacillaceae</taxon>
        <taxon>Priestia</taxon>
    </lineage>
</organism>
<name>A0AA86I3F9_PRIMG</name>
<sequence length="60" mass="6524">MLTSGALRPIIGTTLPLQQVPQDFEQLEKGVGNAKLVLIIDQLIYIILSHSLKLNAALVN</sequence>
<protein>
    <submittedName>
        <fullName evidence="1">Uncharacterized protein</fullName>
    </submittedName>
</protein>
<reference evidence="1 2" key="1">
    <citation type="submission" date="2017-07" db="EMBL/GenBank/DDBJ databases">
        <title>Isolation and development of strain Bacillus megaterium SR7 for enhanced growth and metabolite production under supercritical carbon dioxide.</title>
        <authorList>
            <person name="Freedman A.J.E."/>
            <person name="Peet K.C."/>
            <person name="Boock J.T."/>
            <person name="Penn K."/>
            <person name="Prather K.L.J."/>
            <person name="Thompson J.R."/>
        </authorList>
    </citation>
    <scope>NUCLEOTIDE SEQUENCE [LARGE SCALE GENOMIC DNA]</scope>
    <source>
        <strain evidence="1 2">SR7</strain>
    </source>
</reference>
<proteinExistence type="predicted"/>
<evidence type="ECO:0000313" key="1">
    <source>
        <dbReference type="EMBL" id="AXI28726.1"/>
    </source>
</evidence>